<dbReference type="Proteomes" id="UP000092445">
    <property type="component" value="Unassembled WGS sequence"/>
</dbReference>
<name>A0A1B0ACE0_GLOPL</name>
<dbReference type="AlphaFoldDB" id="A0A1B0ACE0"/>
<comment type="function">
    <text evidence="4">Probable substrate-specific adapter of an E3 ubiquitin-protein ligase complex which mediates the ubiquitination and subsequent proteasomal degradation of target proteins. May have a role in synapse differentiation and growth.</text>
</comment>
<dbReference type="Gene3D" id="2.120.10.80">
    <property type="entry name" value="Kelch-type beta propeller"/>
    <property type="match status" value="2"/>
</dbReference>
<reference evidence="6" key="2">
    <citation type="submission" date="2020-05" db="UniProtKB">
        <authorList>
            <consortium name="EnsemblMetazoa"/>
        </authorList>
    </citation>
    <scope>IDENTIFICATION</scope>
    <source>
        <strain evidence="6">IAEA</strain>
    </source>
</reference>
<dbReference type="STRING" id="7398.A0A1B0ACE0"/>
<protein>
    <recommendedName>
        <fullName evidence="1">Kelch-like protein diablo</fullName>
    </recommendedName>
</protein>
<dbReference type="GO" id="GO:0005737">
    <property type="term" value="C:cytoplasm"/>
    <property type="evidence" value="ECO:0007669"/>
    <property type="project" value="UniProtKB-ARBA"/>
</dbReference>
<reference evidence="7" key="1">
    <citation type="submission" date="2014-03" db="EMBL/GenBank/DDBJ databases">
        <authorList>
            <person name="Aksoy S."/>
            <person name="Warren W."/>
            <person name="Wilson R.K."/>
        </authorList>
    </citation>
    <scope>NUCLEOTIDE SEQUENCE [LARGE SCALE GENOMIC DNA]</scope>
    <source>
        <strain evidence="7">IAEA</strain>
    </source>
</reference>
<keyword evidence="7" id="KW-1185">Reference proteome</keyword>
<accession>A0A1B0ACE0</accession>
<evidence type="ECO:0000313" key="6">
    <source>
        <dbReference type="EnsemblMetazoa" id="GPAI041029-PA"/>
    </source>
</evidence>
<dbReference type="Gene3D" id="3.30.710.10">
    <property type="entry name" value="Potassium Channel Kv1.1, Chain A"/>
    <property type="match status" value="1"/>
</dbReference>
<dbReference type="PANTHER" id="PTHR45632">
    <property type="entry name" value="LD33804P"/>
    <property type="match status" value="1"/>
</dbReference>
<dbReference type="SMART" id="SM00225">
    <property type="entry name" value="BTB"/>
    <property type="match status" value="1"/>
</dbReference>
<evidence type="ECO:0000313" key="7">
    <source>
        <dbReference type="Proteomes" id="UP000092445"/>
    </source>
</evidence>
<dbReference type="GO" id="GO:0016567">
    <property type="term" value="P:protein ubiquitination"/>
    <property type="evidence" value="ECO:0007669"/>
    <property type="project" value="UniProtKB-UniPathway"/>
</dbReference>
<dbReference type="PROSITE" id="PS50097">
    <property type="entry name" value="BTB"/>
    <property type="match status" value="1"/>
</dbReference>
<evidence type="ECO:0000256" key="4">
    <source>
        <dbReference type="ARBA" id="ARBA00043912"/>
    </source>
</evidence>
<evidence type="ECO:0000256" key="3">
    <source>
        <dbReference type="ARBA" id="ARBA00022737"/>
    </source>
</evidence>
<dbReference type="InterPro" id="IPR017096">
    <property type="entry name" value="BTB-kelch_protein"/>
</dbReference>
<dbReference type="SMART" id="SM00875">
    <property type="entry name" value="BACK"/>
    <property type="match status" value="1"/>
</dbReference>
<dbReference type="GO" id="GO:0003779">
    <property type="term" value="F:actin binding"/>
    <property type="evidence" value="ECO:0007669"/>
    <property type="project" value="UniProtKB-KW"/>
</dbReference>
<dbReference type="InterPro" id="IPR011705">
    <property type="entry name" value="BACK"/>
</dbReference>
<dbReference type="Pfam" id="PF07707">
    <property type="entry name" value="BACK"/>
    <property type="match status" value="1"/>
</dbReference>
<dbReference type="InterPro" id="IPR006652">
    <property type="entry name" value="Kelch_1"/>
</dbReference>
<keyword evidence="2" id="KW-0880">Kelch repeat</keyword>
<dbReference type="SMART" id="SM00612">
    <property type="entry name" value="Kelch"/>
    <property type="match status" value="4"/>
</dbReference>
<dbReference type="PANTHER" id="PTHR45632:SF17">
    <property type="entry name" value="KELCH-LIKE PROTEIN 31"/>
    <property type="match status" value="1"/>
</dbReference>
<dbReference type="FunFam" id="1.25.40.420:FF:000001">
    <property type="entry name" value="Kelch-like family member 12"/>
    <property type="match status" value="1"/>
</dbReference>
<dbReference type="SUPFAM" id="SSF117281">
    <property type="entry name" value="Kelch motif"/>
    <property type="match status" value="2"/>
</dbReference>
<dbReference type="Pfam" id="PF01344">
    <property type="entry name" value="Kelch_1"/>
    <property type="match status" value="2"/>
</dbReference>
<dbReference type="InterPro" id="IPR015915">
    <property type="entry name" value="Kelch-typ_b-propeller"/>
</dbReference>
<dbReference type="PRINTS" id="PR00501">
    <property type="entry name" value="KELCHREPEAT"/>
</dbReference>
<dbReference type="EnsemblMetazoa" id="GPAI041029-RA">
    <property type="protein sequence ID" value="GPAI041029-PA"/>
    <property type="gene ID" value="GPAI041029"/>
</dbReference>
<dbReference type="UniPathway" id="UPA00143"/>
<dbReference type="SUPFAM" id="SSF54695">
    <property type="entry name" value="POZ domain"/>
    <property type="match status" value="1"/>
</dbReference>
<evidence type="ECO:0000256" key="1">
    <source>
        <dbReference type="ARBA" id="ARBA00013699"/>
    </source>
</evidence>
<evidence type="ECO:0000259" key="5">
    <source>
        <dbReference type="PROSITE" id="PS50097"/>
    </source>
</evidence>
<dbReference type="InterPro" id="IPR011333">
    <property type="entry name" value="SKP1/BTB/POZ_sf"/>
</dbReference>
<keyword evidence="3" id="KW-0677">Repeat</keyword>
<dbReference type="PIRSF" id="PIRSF037037">
    <property type="entry name" value="Kelch-like_protein_gigaxonin"/>
    <property type="match status" value="1"/>
</dbReference>
<proteinExistence type="predicted"/>
<dbReference type="VEuPathDB" id="VectorBase:GPAI041029"/>
<dbReference type="Pfam" id="PF00651">
    <property type="entry name" value="BTB"/>
    <property type="match status" value="1"/>
</dbReference>
<organism evidence="6 7">
    <name type="scientific">Glossina pallidipes</name>
    <name type="common">Tsetse fly</name>
    <dbReference type="NCBI Taxonomy" id="7398"/>
    <lineage>
        <taxon>Eukaryota</taxon>
        <taxon>Metazoa</taxon>
        <taxon>Ecdysozoa</taxon>
        <taxon>Arthropoda</taxon>
        <taxon>Hexapoda</taxon>
        <taxon>Insecta</taxon>
        <taxon>Pterygota</taxon>
        <taxon>Neoptera</taxon>
        <taxon>Endopterygota</taxon>
        <taxon>Diptera</taxon>
        <taxon>Brachycera</taxon>
        <taxon>Muscomorpha</taxon>
        <taxon>Hippoboscoidea</taxon>
        <taxon>Glossinidae</taxon>
        <taxon>Glossina</taxon>
    </lineage>
</organism>
<sequence length="556" mass="63337">MAAKNEADPIFVQPSYASESMPEQMCLHHDYGNAFLDALNKMRVDQQHCDFCLEIEGEEIYVHKVALTFASPYFAAMLNNDMKEKATGSVNLQDENVTTVKTVVEYIYSGVITLTETNVQSLLSLSSLFQLEWLNKKCQDFLKCNVKLTNCFEVRNVADTYSCKELLGYCQNYILEHFDEIIHGDELLSLSFEEVMKLIKSEKLSVKFEDNAYKAVIKWIKHNLDEPKLHLTELMSHVRLPFVRSVFFRNHIITESLIRTDQQCCQLLIDSLNYQITPVSERNCLPNQFKTSRNRRFYVLLAGGQTTESISKVYDVSENKIFTISNMKESRYCNSAIFLNGLVYSVGGQVGRFADLKTAECYDSRNDTWTYIASMSNVRRQFGICTHNNRIYVVGGYQVSSVESYDPGTDTWTDCAKTPVTYNNGNRAATVENGIYSMGHETSLIRFDPREGRWYNLNEISSDLQTGFELVSYDRSLFCIASDCARFDVRINKWQSVPSMPSPLSHRATVTISDNIYIVGGNKSVEYYNIHDNEWTSVDSSAVEFCEGGAAVISLN</sequence>
<dbReference type="Gene3D" id="1.25.40.420">
    <property type="match status" value="1"/>
</dbReference>
<evidence type="ECO:0000256" key="2">
    <source>
        <dbReference type="ARBA" id="ARBA00022441"/>
    </source>
</evidence>
<dbReference type="InterPro" id="IPR000210">
    <property type="entry name" value="BTB/POZ_dom"/>
</dbReference>
<feature type="domain" description="BTB" evidence="5">
    <location>
        <begin position="49"/>
        <end position="116"/>
    </location>
</feature>